<dbReference type="UniPathway" id="UPA00244">
    <property type="reaction ID" value="UER00311"/>
</dbReference>
<evidence type="ECO:0000256" key="3">
    <source>
        <dbReference type="ARBA" id="ARBA00006904"/>
    </source>
</evidence>
<feature type="binding site" evidence="12">
    <location>
        <position position="40"/>
    </location>
    <ligand>
        <name>L-glutamate</name>
        <dbReference type="ChEBI" id="CHEBI:29985"/>
    </ligand>
</feature>
<keyword evidence="12" id="KW-0963">Cytoplasm</keyword>
<dbReference type="GO" id="GO:0030170">
    <property type="term" value="F:pyridoxal phosphate binding"/>
    <property type="evidence" value="ECO:0007669"/>
    <property type="project" value="UniProtKB-UniRule"/>
</dbReference>
<dbReference type="AlphaFoldDB" id="A0A2W1N1N5"/>
<feature type="domain" description="Aminotransferase class V" evidence="13">
    <location>
        <begin position="6"/>
        <end position="342"/>
    </location>
</feature>
<dbReference type="PROSITE" id="PS00595">
    <property type="entry name" value="AA_TRANSFER_CLASS_5"/>
    <property type="match status" value="1"/>
</dbReference>
<feature type="modified residue" description="N6-(pyridoxal phosphate)lysine" evidence="12">
    <location>
        <position position="192"/>
    </location>
</feature>
<sequence length="362" mass="39624">MSKQLNFGAGPCILPQEVFEEASKAVLNFNGLSILEISHRSPDFVAVMDEAIALVKKSLNVPEGYAVMFLQGGASLGFLISAMNMARKHKKAAYIDTGVWSAKAIKEAVNAGLEVDIIASSKADGYKSIPNIDTIDGDYDFVHYTSNNTIYGTQFKKAIDSKIPVVCDMSSDIFSKEINVADFDIIYAGAQKNLGPAGATLYIVKESILGQSSIPMPSYLNLKTHFEKDSMFNTPPVFSIYTSMLNLRYLLKTGGVAAIEKVNQAKADLLYTEIDANPLFMGNVNIKDRSNMNVTFVLTHEELTDEFNAAWKKANIVGLKGHRSAGGFRASMYNALPLSSVEVLVQTMKEFTAEHISKINKK</sequence>
<dbReference type="OrthoDB" id="9809412at2"/>
<dbReference type="Pfam" id="PF00266">
    <property type="entry name" value="Aminotran_5"/>
    <property type="match status" value="1"/>
</dbReference>
<comment type="similarity">
    <text evidence="3 12">Belongs to the class-V pyridoxal-phosphate-dependent aminotransferase family. SerC subfamily.</text>
</comment>
<keyword evidence="15" id="KW-1185">Reference proteome</keyword>
<dbReference type="SUPFAM" id="SSF53383">
    <property type="entry name" value="PLP-dependent transferases"/>
    <property type="match status" value="1"/>
</dbReference>
<reference evidence="14 15" key="1">
    <citation type="submission" date="2018-06" db="EMBL/GenBank/DDBJ databases">
        <title>The draft genome sequence of Crocinitomix sp. SM1701.</title>
        <authorList>
            <person name="Zhang X."/>
        </authorList>
    </citation>
    <scope>NUCLEOTIDE SEQUENCE [LARGE SCALE GENOMIC DNA]</scope>
    <source>
        <strain evidence="14 15">SM1701</strain>
    </source>
</reference>
<dbReference type="Gene3D" id="3.40.640.10">
    <property type="entry name" value="Type I PLP-dependent aspartate aminotransferase-like (Major domain)"/>
    <property type="match status" value="1"/>
</dbReference>
<dbReference type="GO" id="GO:0006564">
    <property type="term" value="P:L-serine biosynthetic process"/>
    <property type="evidence" value="ECO:0007669"/>
    <property type="project" value="UniProtKB-UniRule"/>
</dbReference>
<keyword evidence="8 12" id="KW-0664">Pyridoxine biosynthesis</keyword>
<comment type="catalytic activity">
    <reaction evidence="10 12">
        <text>4-(phosphooxy)-L-threonine + 2-oxoglutarate = (R)-3-hydroxy-2-oxo-4-phosphooxybutanoate + L-glutamate</text>
        <dbReference type="Rhea" id="RHEA:16573"/>
        <dbReference type="ChEBI" id="CHEBI:16810"/>
        <dbReference type="ChEBI" id="CHEBI:29985"/>
        <dbReference type="ChEBI" id="CHEBI:58452"/>
        <dbReference type="ChEBI" id="CHEBI:58538"/>
        <dbReference type="EC" id="2.6.1.52"/>
    </reaction>
</comment>
<dbReference type="InterPro" id="IPR015421">
    <property type="entry name" value="PyrdxlP-dep_Trfase_major"/>
</dbReference>
<dbReference type="RefSeq" id="WP_111062674.1">
    <property type="nucleotide sequence ID" value="NZ_JBHUCU010000027.1"/>
</dbReference>
<dbReference type="InterPro" id="IPR015422">
    <property type="entry name" value="PyrdxlP-dep_Trfase_small"/>
</dbReference>
<dbReference type="PANTHER" id="PTHR43247:SF1">
    <property type="entry name" value="PHOSPHOSERINE AMINOTRANSFERASE"/>
    <property type="match status" value="1"/>
</dbReference>
<feature type="binding site" evidence="12">
    <location>
        <begin position="74"/>
        <end position="75"/>
    </location>
    <ligand>
        <name>pyridoxal 5'-phosphate</name>
        <dbReference type="ChEBI" id="CHEBI:597326"/>
    </ligand>
</feature>
<evidence type="ECO:0000256" key="9">
    <source>
        <dbReference type="ARBA" id="ARBA00023299"/>
    </source>
</evidence>
<comment type="subunit">
    <text evidence="12">Homodimer.</text>
</comment>
<keyword evidence="9 12" id="KW-0718">Serine biosynthesis</keyword>
<dbReference type="InterPro" id="IPR015424">
    <property type="entry name" value="PyrdxlP-dep_Trfase"/>
</dbReference>
<dbReference type="FunFam" id="3.90.1150.10:FF:000006">
    <property type="entry name" value="Phosphoserine aminotransferase"/>
    <property type="match status" value="1"/>
</dbReference>
<feature type="binding site" evidence="12">
    <location>
        <begin position="233"/>
        <end position="234"/>
    </location>
    <ligand>
        <name>pyridoxal 5'-phosphate</name>
        <dbReference type="ChEBI" id="CHEBI:597326"/>
    </ligand>
</feature>
<comment type="function">
    <text evidence="12">Catalyzes the reversible conversion of 3-phosphohydroxypyruvate to phosphoserine and of 3-hydroxy-2-oxo-4-phosphonooxybutanoate to phosphohydroxythreonine.</text>
</comment>
<dbReference type="EMBL" id="QKSB01000003">
    <property type="protein sequence ID" value="PZE17714.1"/>
    <property type="molecule type" value="Genomic_DNA"/>
</dbReference>
<dbReference type="InterPro" id="IPR000192">
    <property type="entry name" value="Aminotrans_V_dom"/>
</dbReference>
<dbReference type="EC" id="2.6.1.52" evidence="12"/>
<keyword evidence="7 12" id="KW-0663">Pyridoxal phosphate</keyword>
<keyword evidence="4 12" id="KW-0032">Aminotransferase</keyword>
<evidence type="ECO:0000256" key="7">
    <source>
        <dbReference type="ARBA" id="ARBA00022898"/>
    </source>
</evidence>
<dbReference type="GO" id="GO:0005737">
    <property type="term" value="C:cytoplasm"/>
    <property type="evidence" value="ECO:0007669"/>
    <property type="project" value="UniProtKB-SubCell"/>
</dbReference>
<gene>
    <name evidence="12" type="primary">serC</name>
    <name evidence="14" type="ORF">DNU06_07750</name>
</gene>
<dbReference type="PANTHER" id="PTHR43247">
    <property type="entry name" value="PHOSPHOSERINE AMINOTRANSFERASE"/>
    <property type="match status" value="1"/>
</dbReference>
<evidence type="ECO:0000256" key="8">
    <source>
        <dbReference type="ARBA" id="ARBA00023096"/>
    </source>
</evidence>
<accession>A0A2W1N1N5</accession>
<dbReference type="InterPro" id="IPR020578">
    <property type="entry name" value="Aminotrans_V_PyrdxlP_BS"/>
</dbReference>
<proteinExistence type="inferred from homology"/>
<organism evidence="14 15">
    <name type="scientific">Putridiphycobacter roseus</name>
    <dbReference type="NCBI Taxonomy" id="2219161"/>
    <lineage>
        <taxon>Bacteria</taxon>
        <taxon>Pseudomonadati</taxon>
        <taxon>Bacteroidota</taxon>
        <taxon>Flavobacteriia</taxon>
        <taxon>Flavobacteriales</taxon>
        <taxon>Crocinitomicaceae</taxon>
        <taxon>Putridiphycobacter</taxon>
    </lineage>
</organism>
<evidence type="ECO:0000256" key="11">
    <source>
        <dbReference type="ARBA" id="ARBA00049007"/>
    </source>
</evidence>
<dbReference type="FunFam" id="3.40.640.10:FF:000010">
    <property type="entry name" value="Phosphoserine aminotransferase"/>
    <property type="match status" value="1"/>
</dbReference>
<feature type="binding site" evidence="12">
    <location>
        <position position="149"/>
    </location>
    <ligand>
        <name>pyridoxal 5'-phosphate</name>
        <dbReference type="ChEBI" id="CHEBI:597326"/>
    </ligand>
</feature>
<protein>
    <recommendedName>
        <fullName evidence="12">Phosphoserine aminotransferase</fullName>
        <ecNumber evidence="12">2.6.1.52</ecNumber>
    </recommendedName>
    <alternativeName>
        <fullName evidence="12">Phosphohydroxythreonine aminotransferase</fullName>
        <shortName evidence="12">PSAT</shortName>
    </alternativeName>
</protein>
<evidence type="ECO:0000256" key="6">
    <source>
        <dbReference type="ARBA" id="ARBA00022679"/>
    </source>
</evidence>
<dbReference type="NCBIfam" id="NF003764">
    <property type="entry name" value="PRK05355.1"/>
    <property type="match status" value="1"/>
</dbReference>
<evidence type="ECO:0000313" key="14">
    <source>
        <dbReference type="EMBL" id="PZE17714.1"/>
    </source>
</evidence>
<comment type="caution">
    <text evidence="12">Lacks conserved residue(s) required for the propagation of feature annotation.</text>
</comment>
<keyword evidence="6 12" id="KW-0808">Transferase</keyword>
<comment type="cofactor">
    <cofactor evidence="12">
        <name>pyridoxal 5'-phosphate</name>
        <dbReference type="ChEBI" id="CHEBI:597326"/>
    </cofactor>
    <text evidence="12">Binds 1 pyridoxal phosphate per subunit.</text>
</comment>
<dbReference type="PIRSF" id="PIRSF000525">
    <property type="entry name" value="SerC"/>
    <property type="match status" value="1"/>
</dbReference>
<evidence type="ECO:0000313" key="15">
    <source>
        <dbReference type="Proteomes" id="UP000249248"/>
    </source>
</evidence>
<evidence type="ECO:0000256" key="10">
    <source>
        <dbReference type="ARBA" id="ARBA00047630"/>
    </source>
</evidence>
<dbReference type="Proteomes" id="UP000249248">
    <property type="component" value="Unassembled WGS sequence"/>
</dbReference>
<evidence type="ECO:0000256" key="1">
    <source>
        <dbReference type="ARBA" id="ARBA00004915"/>
    </source>
</evidence>
<dbReference type="GO" id="GO:0004648">
    <property type="term" value="F:O-phospho-L-serine:2-oxoglutarate aminotransferase activity"/>
    <property type="evidence" value="ECO:0007669"/>
    <property type="project" value="UniProtKB-UniRule"/>
</dbReference>
<evidence type="ECO:0000259" key="13">
    <source>
        <dbReference type="Pfam" id="PF00266"/>
    </source>
</evidence>
<evidence type="ECO:0000256" key="4">
    <source>
        <dbReference type="ARBA" id="ARBA00022576"/>
    </source>
</evidence>
<comment type="pathway">
    <text evidence="1 12">Cofactor biosynthesis; pyridoxine 5'-phosphate biosynthesis; pyridoxine 5'-phosphate from D-erythrose 4-phosphate: step 3/5.</text>
</comment>
<dbReference type="UniPathway" id="UPA00135">
    <property type="reaction ID" value="UER00197"/>
</dbReference>
<feature type="binding site" evidence="12">
    <location>
        <position position="191"/>
    </location>
    <ligand>
        <name>pyridoxal 5'-phosphate</name>
        <dbReference type="ChEBI" id="CHEBI:597326"/>
    </ligand>
</feature>
<evidence type="ECO:0000256" key="12">
    <source>
        <dbReference type="HAMAP-Rule" id="MF_00160"/>
    </source>
</evidence>
<evidence type="ECO:0000256" key="2">
    <source>
        <dbReference type="ARBA" id="ARBA00005099"/>
    </source>
</evidence>
<comment type="caution">
    <text evidence="14">The sequence shown here is derived from an EMBL/GenBank/DDBJ whole genome shotgun (WGS) entry which is preliminary data.</text>
</comment>
<evidence type="ECO:0000256" key="5">
    <source>
        <dbReference type="ARBA" id="ARBA00022605"/>
    </source>
</evidence>
<dbReference type="HAMAP" id="MF_00160">
    <property type="entry name" value="SerC_aminotrans_5"/>
    <property type="match status" value="1"/>
</dbReference>
<dbReference type="InterPro" id="IPR022278">
    <property type="entry name" value="Pser_aminoTfrase"/>
</dbReference>
<comment type="catalytic activity">
    <reaction evidence="11 12">
        <text>O-phospho-L-serine + 2-oxoglutarate = 3-phosphooxypyruvate + L-glutamate</text>
        <dbReference type="Rhea" id="RHEA:14329"/>
        <dbReference type="ChEBI" id="CHEBI:16810"/>
        <dbReference type="ChEBI" id="CHEBI:18110"/>
        <dbReference type="ChEBI" id="CHEBI:29985"/>
        <dbReference type="ChEBI" id="CHEBI:57524"/>
        <dbReference type="EC" id="2.6.1.52"/>
    </reaction>
</comment>
<dbReference type="Gene3D" id="3.90.1150.10">
    <property type="entry name" value="Aspartate Aminotransferase, domain 1"/>
    <property type="match status" value="1"/>
</dbReference>
<feature type="binding site" evidence="12">
    <location>
        <position position="168"/>
    </location>
    <ligand>
        <name>pyridoxal 5'-phosphate</name>
        <dbReference type="ChEBI" id="CHEBI:597326"/>
    </ligand>
</feature>
<keyword evidence="5 12" id="KW-0028">Amino-acid biosynthesis</keyword>
<name>A0A2W1N1N5_9FLAO</name>
<comment type="subcellular location">
    <subcellularLocation>
        <location evidence="12">Cytoplasm</location>
    </subcellularLocation>
</comment>
<comment type="pathway">
    <text evidence="2 12">Amino-acid biosynthesis; L-serine biosynthesis; L-serine from 3-phospho-D-glycerate: step 2/3.</text>
</comment>
<dbReference type="GO" id="GO:0008615">
    <property type="term" value="P:pyridoxine biosynthetic process"/>
    <property type="evidence" value="ECO:0007669"/>
    <property type="project" value="UniProtKB-UniRule"/>
</dbReference>
<feature type="binding site" evidence="12">
    <location>
        <position position="100"/>
    </location>
    <ligand>
        <name>pyridoxal 5'-phosphate</name>
        <dbReference type="ChEBI" id="CHEBI:597326"/>
    </ligand>
</feature>